<dbReference type="HAMAP" id="MF_03169">
    <property type="entry name" value="Adenylate_kinase_AK3"/>
    <property type="match status" value="1"/>
</dbReference>
<dbReference type="AlphaFoldDB" id="A0AAV6S920"/>
<dbReference type="FunFam" id="3.40.50.300:FF:000106">
    <property type="entry name" value="Adenylate kinase mitochondrial"/>
    <property type="match status" value="1"/>
</dbReference>
<evidence type="ECO:0000256" key="6">
    <source>
        <dbReference type="ARBA" id="ARBA00023134"/>
    </source>
</evidence>
<feature type="binding site" evidence="8">
    <location>
        <position position="87"/>
    </location>
    <ligand>
        <name>AMP</name>
        <dbReference type="ChEBI" id="CHEBI:456215"/>
    </ligand>
</feature>
<comment type="subcellular location">
    <subcellularLocation>
        <location evidence="1 8">Mitochondrion matrix</location>
    </subcellularLocation>
</comment>
<evidence type="ECO:0000256" key="8">
    <source>
        <dbReference type="HAMAP-Rule" id="MF_03169"/>
    </source>
</evidence>
<comment type="caution">
    <text evidence="8">Lacks conserved residue(s) required for the propagation of feature annotation.</text>
</comment>
<comment type="similarity">
    <text evidence="8">Belongs to the adenylate kinase family. AK3 subfamily.</text>
</comment>
<organism evidence="10 11">
    <name type="scientific">Solea senegalensis</name>
    <name type="common">Senegalese sole</name>
    <dbReference type="NCBI Taxonomy" id="28829"/>
    <lineage>
        <taxon>Eukaryota</taxon>
        <taxon>Metazoa</taxon>
        <taxon>Chordata</taxon>
        <taxon>Craniata</taxon>
        <taxon>Vertebrata</taxon>
        <taxon>Euteleostomi</taxon>
        <taxon>Actinopterygii</taxon>
        <taxon>Neopterygii</taxon>
        <taxon>Teleostei</taxon>
        <taxon>Neoteleostei</taxon>
        <taxon>Acanthomorphata</taxon>
        <taxon>Carangaria</taxon>
        <taxon>Pleuronectiformes</taxon>
        <taxon>Pleuronectoidei</taxon>
        <taxon>Soleidae</taxon>
        <taxon>Solea</taxon>
    </lineage>
</organism>
<dbReference type="Pfam" id="PF05191">
    <property type="entry name" value="ADK_lid"/>
    <property type="match status" value="1"/>
</dbReference>
<proteinExistence type="inferred from homology"/>
<comment type="function">
    <text evidence="8">Involved in maintaining the homeostasis of cellular nucleotides by catalyzing the interconversion of nucleoside phosphates. Has GTP:AMP phosphotransferase and ITP:AMP phosphotransferase activities.</text>
</comment>
<evidence type="ECO:0000256" key="7">
    <source>
        <dbReference type="ARBA" id="ARBA00048191"/>
    </source>
</evidence>
<dbReference type="GO" id="GO:0005759">
    <property type="term" value="C:mitochondrial matrix"/>
    <property type="evidence" value="ECO:0007669"/>
    <property type="project" value="UniProtKB-SubCell"/>
</dbReference>
<evidence type="ECO:0000256" key="2">
    <source>
        <dbReference type="ARBA" id="ARBA00022679"/>
    </source>
</evidence>
<dbReference type="HAMAP" id="MF_00235">
    <property type="entry name" value="Adenylate_kinase_Adk"/>
    <property type="match status" value="1"/>
</dbReference>
<feature type="binding site" evidence="8">
    <location>
        <begin position="108"/>
        <end position="110"/>
    </location>
    <ligand>
        <name>AMP</name>
        <dbReference type="ChEBI" id="CHEBI:456215"/>
    </ligand>
</feature>
<name>A0AAV6S920_SOLSE</name>
<dbReference type="InterPro" id="IPR000850">
    <property type="entry name" value="Adenylat/UMP-CMP_kin"/>
</dbReference>
<feature type="binding site" evidence="8">
    <location>
        <position position="245"/>
    </location>
    <ligand>
        <name>GTP</name>
        <dbReference type="ChEBI" id="CHEBI:37565"/>
    </ligand>
</feature>
<comment type="caution">
    <text evidence="10">The sequence shown here is derived from an EMBL/GenBank/DDBJ whole genome shotgun (WGS) entry which is preliminary data.</text>
</comment>
<sequence length="273" mass="30678">MYTDSWLCVKPVDGTDNAEIDFGTTSLKPRNTQQRQQQQQQPVIEDDMAKLFRAAIMGPPGSGKGTISKRIAQSFGLLYLSSGHYLRESMAAKTEAGVLVKSYVERSMLVPDHVMTGLMLSRLEQVSGHSWLLDGFPRTLSQAQALNNLYQLDLVISLNIPYETLRERLSDRWIHPASGRVYNLGFNPPQAQGKDDITGEPLIQHDDDKPEALMARLRHYKDVAKPVIDLYKSQGVLHSFSGTDTDRIWPYINSLLSTKMHTQPSDTCHTHTP</sequence>
<feature type="domain" description="Adenylate kinase active site lid" evidence="9">
    <location>
        <begin position="172"/>
        <end position="207"/>
    </location>
</feature>
<reference evidence="10 11" key="1">
    <citation type="journal article" date="2021" name="Sci. Rep.">
        <title>Chromosome anchoring in Senegalese sole (Solea senegalensis) reveals sex-associated markers and genome rearrangements in flatfish.</title>
        <authorList>
            <person name="Guerrero-Cozar I."/>
            <person name="Gomez-Garrido J."/>
            <person name="Berbel C."/>
            <person name="Martinez-Blanch J.F."/>
            <person name="Alioto T."/>
            <person name="Claros M.G."/>
            <person name="Gagnaire P.A."/>
            <person name="Manchado M."/>
        </authorList>
    </citation>
    <scope>NUCLEOTIDE SEQUENCE [LARGE SCALE GENOMIC DNA]</scope>
    <source>
        <strain evidence="10">Sse05_10M</strain>
    </source>
</reference>
<keyword evidence="3 8" id="KW-0547">Nucleotide-binding</keyword>
<feature type="binding site" evidence="8">
    <location>
        <position position="142"/>
    </location>
    <ligand>
        <name>AMP</name>
        <dbReference type="ChEBI" id="CHEBI:456215"/>
    </ligand>
</feature>
<dbReference type="InterPro" id="IPR006259">
    <property type="entry name" value="Adenyl_kin_sub"/>
</dbReference>
<keyword evidence="6 8" id="KW-0342">GTP-binding</keyword>
<evidence type="ECO:0000256" key="4">
    <source>
        <dbReference type="ARBA" id="ARBA00022777"/>
    </source>
</evidence>
<dbReference type="GO" id="GO:0046041">
    <property type="term" value="P:ITP metabolic process"/>
    <property type="evidence" value="ECO:0007669"/>
    <property type="project" value="UniProtKB-UniRule"/>
</dbReference>
<dbReference type="CDD" id="cd01428">
    <property type="entry name" value="ADK"/>
    <property type="match status" value="1"/>
</dbReference>
<dbReference type="GO" id="GO:0005524">
    <property type="term" value="F:ATP binding"/>
    <property type="evidence" value="ECO:0007669"/>
    <property type="project" value="InterPro"/>
</dbReference>
<protein>
    <recommendedName>
        <fullName evidence="8">GTP:AMP phosphotransferase AK3, mitochondrial</fullName>
        <ecNumber evidence="8">2.7.4.10</ecNumber>
    </recommendedName>
    <alternativeName>
        <fullName evidence="8">Adenylate kinase 3</fullName>
        <shortName evidence="8">AK 3</shortName>
    </alternativeName>
</protein>
<feature type="region of interest" description="NMPbind" evidence="8">
    <location>
        <begin position="81"/>
        <end position="110"/>
    </location>
</feature>
<evidence type="ECO:0000256" key="3">
    <source>
        <dbReference type="ARBA" id="ARBA00022741"/>
    </source>
</evidence>
<dbReference type="InterPro" id="IPR007862">
    <property type="entry name" value="Adenylate_kinase_lid-dom"/>
</dbReference>
<dbReference type="GO" id="GO:0046039">
    <property type="term" value="P:GTP metabolic process"/>
    <property type="evidence" value="ECO:0007669"/>
    <property type="project" value="UniProtKB-UniRule"/>
</dbReference>
<dbReference type="NCBIfam" id="TIGR01351">
    <property type="entry name" value="adk"/>
    <property type="match status" value="1"/>
</dbReference>
<evidence type="ECO:0000313" key="10">
    <source>
        <dbReference type="EMBL" id="KAG7514014.1"/>
    </source>
</evidence>
<keyword evidence="5 8" id="KW-0496">Mitochondrion</keyword>
<feature type="binding site" evidence="8">
    <location>
        <begin position="181"/>
        <end position="182"/>
    </location>
    <ligand>
        <name>GTP</name>
        <dbReference type="ChEBI" id="CHEBI:37565"/>
    </ligand>
</feature>
<comment type="domain">
    <text evidence="8">Consists of three domains, a large central CORE domain and two small peripheral domains, NMPbind and LID, which undergo movements during catalysis. The LID domain closes over the site of phosphoryl transfer upon GTP binding. Assembling and dissambling the active center during each catalytic cycle provides an effective means to prevent GTP hydrolysis.</text>
</comment>
<evidence type="ECO:0000313" key="11">
    <source>
        <dbReference type="Proteomes" id="UP000693946"/>
    </source>
</evidence>
<feature type="binding site" evidence="8">
    <location>
        <position position="172"/>
    </location>
    <ligand>
        <name>GTP</name>
        <dbReference type="ChEBI" id="CHEBI:37565"/>
    </ligand>
</feature>
<keyword evidence="11" id="KW-1185">Reference proteome</keyword>
<keyword evidence="4 8" id="KW-0418">Kinase</keyword>
<evidence type="ECO:0000256" key="5">
    <source>
        <dbReference type="ARBA" id="ARBA00023128"/>
    </source>
</evidence>
<dbReference type="GO" id="GO:0046033">
    <property type="term" value="P:AMP metabolic process"/>
    <property type="evidence" value="ECO:0007669"/>
    <property type="project" value="UniProtKB-UniRule"/>
</dbReference>
<feature type="binding site" evidence="8">
    <location>
        <position position="216"/>
    </location>
    <ligand>
        <name>AMP</name>
        <dbReference type="ChEBI" id="CHEBI:456215"/>
    </ligand>
</feature>
<feature type="region of interest" description="LID" evidence="8">
    <location>
        <begin position="171"/>
        <end position="208"/>
    </location>
</feature>
<keyword evidence="2 8" id="KW-0808">Transferase</keyword>
<dbReference type="Pfam" id="PF00406">
    <property type="entry name" value="ADK"/>
    <property type="match status" value="1"/>
</dbReference>
<feature type="binding site" evidence="8">
    <location>
        <position position="82"/>
    </location>
    <ligand>
        <name>AMP</name>
        <dbReference type="ChEBI" id="CHEBI:456215"/>
    </ligand>
</feature>
<comment type="catalytic activity">
    <reaction evidence="8">
        <text>a ribonucleoside 5'-triphosphate + AMP = a ribonucleoside 5'-diphosphate + ADP</text>
        <dbReference type="Rhea" id="RHEA:13749"/>
        <dbReference type="ChEBI" id="CHEBI:57930"/>
        <dbReference type="ChEBI" id="CHEBI:61557"/>
        <dbReference type="ChEBI" id="CHEBI:456215"/>
        <dbReference type="ChEBI" id="CHEBI:456216"/>
        <dbReference type="EC" id="2.7.4.10"/>
    </reaction>
</comment>
<dbReference type="EMBL" id="JAGKHQ010000006">
    <property type="protein sequence ID" value="KAG7514014.1"/>
    <property type="molecule type" value="Genomic_DNA"/>
</dbReference>
<accession>A0AAV6S920</accession>
<comment type="subunit">
    <text evidence="8">Monomer.</text>
</comment>
<dbReference type="GO" id="GO:0005525">
    <property type="term" value="F:GTP binding"/>
    <property type="evidence" value="ECO:0007669"/>
    <property type="project" value="UniProtKB-KW"/>
</dbReference>
<dbReference type="EC" id="2.7.4.10" evidence="8"/>
<comment type="catalytic activity">
    <reaction evidence="7">
        <text>GTP + AMP = GDP + ADP</text>
        <dbReference type="Rhea" id="RHEA:29863"/>
        <dbReference type="ChEBI" id="CHEBI:37565"/>
        <dbReference type="ChEBI" id="CHEBI:58189"/>
        <dbReference type="ChEBI" id="CHEBI:456215"/>
        <dbReference type="ChEBI" id="CHEBI:456216"/>
    </reaction>
</comment>
<dbReference type="InterPro" id="IPR033690">
    <property type="entry name" value="Adenylat_kinase_CS"/>
</dbReference>
<evidence type="ECO:0000256" key="1">
    <source>
        <dbReference type="ARBA" id="ARBA00004305"/>
    </source>
</evidence>
<dbReference type="GO" id="GO:0046899">
    <property type="term" value="F:nucleoside triphosphate adenylate kinase activity"/>
    <property type="evidence" value="ECO:0007669"/>
    <property type="project" value="UniProtKB-UniRule"/>
</dbReference>
<dbReference type="InterPro" id="IPR028586">
    <property type="entry name" value="AK3/Ak4_mitochondrial"/>
</dbReference>
<feature type="binding site" evidence="8">
    <location>
        <begin position="135"/>
        <end position="138"/>
    </location>
    <ligand>
        <name>AMP</name>
        <dbReference type="ChEBI" id="CHEBI:456215"/>
    </ligand>
</feature>
<evidence type="ECO:0000259" key="9">
    <source>
        <dbReference type="Pfam" id="PF05191"/>
    </source>
</evidence>
<gene>
    <name evidence="8" type="primary">AK3</name>
    <name evidence="10" type="ORF">JOB18_022773</name>
</gene>
<dbReference type="Proteomes" id="UP000693946">
    <property type="component" value="Linkage Group LG14"/>
</dbReference>
<dbReference type="PROSITE" id="PS00113">
    <property type="entry name" value="ADENYLATE_KINASE"/>
    <property type="match status" value="1"/>
</dbReference>
<feature type="binding site" evidence="8">
    <location>
        <begin position="61"/>
        <end position="66"/>
    </location>
    <ligand>
        <name>GTP</name>
        <dbReference type="ChEBI" id="CHEBI:37565"/>
    </ligand>
</feature>
<dbReference type="GO" id="GO:0004017">
    <property type="term" value="F:AMP kinase activity"/>
    <property type="evidence" value="ECO:0007669"/>
    <property type="project" value="InterPro"/>
</dbReference>
<dbReference type="GO" id="GO:0006172">
    <property type="term" value="P:ADP biosynthetic process"/>
    <property type="evidence" value="ECO:0007669"/>
    <property type="project" value="UniProtKB-UniRule"/>
</dbReference>
<dbReference type="PANTHER" id="PTHR23359">
    <property type="entry name" value="NUCLEOTIDE KINASE"/>
    <property type="match status" value="1"/>
</dbReference>